<accession>A0A3D9I4N9</accession>
<dbReference type="InterPro" id="IPR003594">
    <property type="entry name" value="HATPase_dom"/>
</dbReference>
<dbReference type="GO" id="GO:0005524">
    <property type="term" value="F:ATP binding"/>
    <property type="evidence" value="ECO:0007669"/>
    <property type="project" value="UniProtKB-KW"/>
</dbReference>
<name>A0A3D9I4N9_9BACL</name>
<feature type="transmembrane region" description="Helical" evidence="7">
    <location>
        <begin position="6"/>
        <end position="29"/>
    </location>
</feature>
<feature type="transmembrane region" description="Helical" evidence="7">
    <location>
        <begin position="206"/>
        <end position="227"/>
    </location>
</feature>
<dbReference type="RefSeq" id="WP_181907530.1">
    <property type="nucleotide sequence ID" value="NZ_QRDY01000013.1"/>
</dbReference>
<feature type="transmembrane region" description="Helical" evidence="7">
    <location>
        <begin position="65"/>
        <end position="83"/>
    </location>
</feature>
<feature type="transmembrane region" description="Helical" evidence="7">
    <location>
        <begin position="173"/>
        <end position="191"/>
    </location>
</feature>
<feature type="domain" description="Histidine kinase" evidence="8">
    <location>
        <begin position="240"/>
        <end position="446"/>
    </location>
</feature>
<gene>
    <name evidence="9" type="ORF">DFP95_11378</name>
</gene>
<keyword evidence="4 9" id="KW-0418">Kinase</keyword>
<dbReference type="Pfam" id="PF14689">
    <property type="entry name" value="SPOB_a"/>
    <property type="match status" value="1"/>
</dbReference>
<keyword evidence="7" id="KW-1133">Transmembrane helix</keyword>
<evidence type="ECO:0000256" key="5">
    <source>
        <dbReference type="ARBA" id="ARBA00022840"/>
    </source>
</evidence>
<keyword evidence="2" id="KW-0808">Transferase</keyword>
<evidence type="ECO:0000256" key="6">
    <source>
        <dbReference type="ARBA" id="ARBA00023012"/>
    </source>
</evidence>
<evidence type="ECO:0000256" key="7">
    <source>
        <dbReference type="SAM" id="Phobius"/>
    </source>
</evidence>
<feature type="transmembrane region" description="Helical" evidence="7">
    <location>
        <begin position="126"/>
        <end position="144"/>
    </location>
</feature>
<protein>
    <submittedName>
        <fullName evidence="9">Sensor kinase SpoOB-type protein</fullName>
    </submittedName>
</protein>
<dbReference type="GO" id="GO:0042802">
    <property type="term" value="F:identical protein binding"/>
    <property type="evidence" value="ECO:0007669"/>
    <property type="project" value="TreeGrafter"/>
</dbReference>
<dbReference type="SMART" id="SM00387">
    <property type="entry name" value="HATPase_c"/>
    <property type="match status" value="1"/>
</dbReference>
<keyword evidence="10" id="KW-1185">Reference proteome</keyword>
<evidence type="ECO:0000313" key="10">
    <source>
        <dbReference type="Proteomes" id="UP000256869"/>
    </source>
</evidence>
<dbReference type="InterPro" id="IPR036890">
    <property type="entry name" value="HATPase_C_sf"/>
</dbReference>
<keyword evidence="3" id="KW-0547">Nucleotide-binding</keyword>
<dbReference type="PANTHER" id="PTHR40448">
    <property type="entry name" value="TWO-COMPONENT SENSOR HISTIDINE KINASE"/>
    <property type="match status" value="1"/>
</dbReference>
<dbReference type="InterPro" id="IPR005467">
    <property type="entry name" value="His_kinase_dom"/>
</dbReference>
<reference evidence="9 10" key="1">
    <citation type="submission" date="2018-07" db="EMBL/GenBank/DDBJ databases">
        <title>Genomic Encyclopedia of Type Strains, Phase III (KMG-III): the genomes of soil and plant-associated and newly described type strains.</title>
        <authorList>
            <person name="Whitman W."/>
        </authorList>
    </citation>
    <scope>NUCLEOTIDE SEQUENCE [LARGE SCALE GENOMIC DNA]</scope>
    <source>
        <strain evidence="9 10">CECT 8236</strain>
    </source>
</reference>
<feature type="transmembrane region" description="Helical" evidence="7">
    <location>
        <begin position="90"/>
        <end position="114"/>
    </location>
</feature>
<dbReference type="Pfam" id="PF02518">
    <property type="entry name" value="HATPase_c"/>
    <property type="match status" value="1"/>
</dbReference>
<feature type="transmembrane region" description="Helical" evidence="7">
    <location>
        <begin position="41"/>
        <end position="59"/>
    </location>
</feature>
<dbReference type="PROSITE" id="PS50109">
    <property type="entry name" value="HIS_KIN"/>
    <property type="match status" value="1"/>
</dbReference>
<evidence type="ECO:0000256" key="1">
    <source>
        <dbReference type="ARBA" id="ARBA00022553"/>
    </source>
</evidence>
<keyword evidence="5" id="KW-0067">ATP-binding</keyword>
<evidence type="ECO:0000256" key="3">
    <source>
        <dbReference type="ARBA" id="ARBA00022741"/>
    </source>
</evidence>
<dbReference type="Proteomes" id="UP000256869">
    <property type="component" value="Unassembled WGS sequence"/>
</dbReference>
<dbReference type="PANTHER" id="PTHR40448:SF1">
    <property type="entry name" value="TWO-COMPONENT SENSOR HISTIDINE KINASE"/>
    <property type="match status" value="1"/>
</dbReference>
<keyword evidence="1" id="KW-0597">Phosphoprotein</keyword>
<dbReference type="InterPro" id="IPR016120">
    <property type="entry name" value="Sig_transdc_His_kin_SpoOB"/>
</dbReference>
<comment type="caution">
    <text evidence="9">The sequence shown here is derived from an EMBL/GenBank/DDBJ whole genome shotgun (WGS) entry which is preliminary data.</text>
</comment>
<organism evidence="9 10">
    <name type="scientific">Cohnella lupini</name>
    <dbReference type="NCBI Taxonomy" id="1294267"/>
    <lineage>
        <taxon>Bacteria</taxon>
        <taxon>Bacillati</taxon>
        <taxon>Bacillota</taxon>
        <taxon>Bacilli</taxon>
        <taxon>Bacillales</taxon>
        <taxon>Paenibacillaceae</taxon>
        <taxon>Cohnella</taxon>
    </lineage>
</organism>
<dbReference type="SUPFAM" id="SSF55890">
    <property type="entry name" value="Sporulation response regulatory protein Spo0B"/>
    <property type="match status" value="1"/>
</dbReference>
<evidence type="ECO:0000256" key="4">
    <source>
        <dbReference type="ARBA" id="ARBA00022777"/>
    </source>
</evidence>
<dbReference type="GO" id="GO:0000155">
    <property type="term" value="F:phosphorelay sensor kinase activity"/>
    <property type="evidence" value="ECO:0007669"/>
    <property type="project" value="InterPro"/>
</dbReference>
<dbReference type="AlphaFoldDB" id="A0A3D9I4N9"/>
<sequence>MDLIIGYFQILLLLSIPQAYVHLRFTLAIWRFKPSLFERKIVLFGVLSSILVDLDILHIQPLIHLVSYFILTLIIFYWLFRSFGYKKIIILYFSFSILVMLVELTCAMLIEVIYGLDPHKDMFLNHLPRLLSVFMPVFLLLYFLSRYMEKRRFRFFRQLYQYLLNLNQTRMKVILILTFFQTFLLGVLFVIRNENKNGYTDTTFKFLIYFLVCLTFCAFFFTLRLLVRTQKEAVRQTQDVYVSELGKMLTSIRGQRHDFLNHVQVMSSMLKMNKLDRLKVYMDEIVTEAHTFSEILFHSSPALAAFIQAKMEIAITRNISFTYDIPQGLDIEASIKSIDMVKIMGNLVDNAFDESDTLPSERRFVHLSIQVVAGQMQIGVRNQGRLLSETEIRKLTLPGYTTKKSGHSGLGLAIVQERVQHYKGFMVIDSCKENGTTIQVTLPHRNSVA</sequence>
<dbReference type="Gene3D" id="1.10.287.130">
    <property type="match status" value="1"/>
</dbReference>
<dbReference type="SUPFAM" id="SSF55874">
    <property type="entry name" value="ATPase domain of HSP90 chaperone/DNA topoisomerase II/histidine kinase"/>
    <property type="match status" value="1"/>
</dbReference>
<dbReference type="Gene3D" id="3.30.565.10">
    <property type="entry name" value="Histidine kinase-like ATPase, C-terminal domain"/>
    <property type="match status" value="1"/>
</dbReference>
<dbReference type="EMBL" id="QRDY01000013">
    <property type="protein sequence ID" value="RED56605.1"/>
    <property type="molecule type" value="Genomic_DNA"/>
</dbReference>
<evidence type="ECO:0000256" key="2">
    <source>
        <dbReference type="ARBA" id="ARBA00022679"/>
    </source>
</evidence>
<keyword evidence="6" id="KW-0902">Two-component regulatory system</keyword>
<keyword evidence="7" id="KW-0472">Membrane</keyword>
<dbReference type="InterPro" id="IPR039506">
    <property type="entry name" value="SPOB_a"/>
</dbReference>
<keyword evidence="7" id="KW-0812">Transmembrane</keyword>
<evidence type="ECO:0000313" key="9">
    <source>
        <dbReference type="EMBL" id="RED56605.1"/>
    </source>
</evidence>
<evidence type="ECO:0000259" key="8">
    <source>
        <dbReference type="PROSITE" id="PS50109"/>
    </source>
</evidence>
<proteinExistence type="predicted"/>